<accession>A0A242WA23</accession>
<evidence type="ECO:0000313" key="1">
    <source>
        <dbReference type="EMBL" id="OTW50816.1"/>
    </source>
</evidence>
<reference evidence="1 2" key="1">
    <citation type="submission" date="2016-10" db="EMBL/GenBank/DDBJ databases">
        <title>Comparative genomics of Bacillus thuringiensis reveals a path to pathogens against multiple invertebrate hosts.</title>
        <authorList>
            <person name="Zheng J."/>
            <person name="Gao Q."/>
            <person name="Liu H."/>
            <person name="Peng D."/>
            <person name="Ruan L."/>
            <person name="Sun M."/>
        </authorList>
    </citation>
    <scope>NUCLEOTIDE SEQUENCE [LARGE SCALE GENOMIC DNA]</scope>
    <source>
        <strain evidence="1">BGSC 4AC1</strain>
    </source>
</reference>
<sequence>MYTNMKNSFKDLSNQLVKEEFNFQGMIKYLKWEFSNIIQCIKDTLTYQSRKRKISRITREIEDMLWDLRKTDERIVMGNGKRANGLFNTNGTITMYTGLKYDHYFQVLIHEIAHMMHFSMDDNYKDLSCAELELIAEATSFVVCDFYGISNKKSSVSYIKHYDVNEAMIKKYESIIIHISKEIAQAIN</sequence>
<evidence type="ECO:0000313" key="2">
    <source>
        <dbReference type="Proteomes" id="UP000195152"/>
    </source>
</evidence>
<dbReference type="Proteomes" id="UP000195152">
    <property type="component" value="Unassembled WGS sequence"/>
</dbReference>
<gene>
    <name evidence="1" type="ORF">BK699_09715</name>
</gene>
<organism evidence="1 2">
    <name type="scientific">Bacillus thuringiensis serovar mexicanensis</name>
    <dbReference type="NCBI Taxonomy" id="180868"/>
    <lineage>
        <taxon>Bacteria</taxon>
        <taxon>Bacillati</taxon>
        <taxon>Bacillota</taxon>
        <taxon>Bacilli</taxon>
        <taxon>Bacillales</taxon>
        <taxon>Bacillaceae</taxon>
        <taxon>Bacillus</taxon>
        <taxon>Bacillus cereus group</taxon>
    </lineage>
</organism>
<name>A0A242WA23_BACTU</name>
<dbReference type="RefSeq" id="WP_000288482.1">
    <property type="nucleotide sequence ID" value="NZ_NFCF01000063.1"/>
</dbReference>
<protein>
    <submittedName>
        <fullName evidence="1">Uncharacterized protein</fullName>
    </submittedName>
</protein>
<proteinExistence type="predicted"/>
<dbReference type="AlphaFoldDB" id="A0A242WA23"/>
<dbReference type="EMBL" id="NFCF01000063">
    <property type="protein sequence ID" value="OTW50816.1"/>
    <property type="molecule type" value="Genomic_DNA"/>
</dbReference>
<comment type="caution">
    <text evidence="1">The sequence shown here is derived from an EMBL/GenBank/DDBJ whole genome shotgun (WGS) entry which is preliminary data.</text>
</comment>